<reference evidence="1" key="2">
    <citation type="submission" date="2020-09" db="EMBL/GenBank/DDBJ databases">
        <authorList>
            <person name="Sun Q."/>
            <person name="Zhou Y."/>
        </authorList>
    </citation>
    <scope>NUCLEOTIDE SEQUENCE</scope>
    <source>
        <strain evidence="1">CGMCC 4.7278</strain>
    </source>
</reference>
<keyword evidence="2" id="KW-1185">Reference proteome</keyword>
<dbReference type="EMBL" id="BMMW01000002">
    <property type="protein sequence ID" value="GGK54200.1"/>
    <property type="molecule type" value="Genomic_DNA"/>
</dbReference>
<organism evidence="1 2">
    <name type="scientific">Nocardia camponoti</name>
    <dbReference type="NCBI Taxonomy" id="1616106"/>
    <lineage>
        <taxon>Bacteria</taxon>
        <taxon>Bacillati</taxon>
        <taxon>Actinomycetota</taxon>
        <taxon>Actinomycetes</taxon>
        <taxon>Mycobacteriales</taxon>
        <taxon>Nocardiaceae</taxon>
        <taxon>Nocardia</taxon>
    </lineage>
</organism>
<evidence type="ECO:0008006" key="3">
    <source>
        <dbReference type="Google" id="ProtNLM"/>
    </source>
</evidence>
<proteinExistence type="predicted"/>
<reference evidence="1" key="1">
    <citation type="journal article" date="2014" name="Int. J. Syst. Evol. Microbiol.">
        <title>Complete genome sequence of Corynebacterium casei LMG S-19264T (=DSM 44701T), isolated from a smear-ripened cheese.</title>
        <authorList>
            <consortium name="US DOE Joint Genome Institute (JGI-PGF)"/>
            <person name="Walter F."/>
            <person name="Albersmeier A."/>
            <person name="Kalinowski J."/>
            <person name="Ruckert C."/>
        </authorList>
    </citation>
    <scope>NUCLEOTIDE SEQUENCE</scope>
    <source>
        <strain evidence="1">CGMCC 4.7278</strain>
    </source>
</reference>
<accession>A0A917QJW2</accession>
<protein>
    <recommendedName>
        <fullName evidence="3">DUF3806 domain-containing protein</fullName>
    </recommendedName>
</protein>
<dbReference type="RefSeq" id="WP_188829263.1">
    <property type="nucleotide sequence ID" value="NZ_BMMW01000002.1"/>
</dbReference>
<evidence type="ECO:0000313" key="1">
    <source>
        <dbReference type="EMBL" id="GGK54200.1"/>
    </source>
</evidence>
<dbReference type="Proteomes" id="UP000612956">
    <property type="component" value="Unassembled WGS sequence"/>
</dbReference>
<evidence type="ECO:0000313" key="2">
    <source>
        <dbReference type="Proteomes" id="UP000612956"/>
    </source>
</evidence>
<dbReference type="AlphaFoldDB" id="A0A917QJW2"/>
<sequence>MAQSEELLSRWEEERVPFLFDVLDSLGLPLSDLESGPLVYVAAVEEFLAAQDYAQMDDDDWVWLHTFLAAFIAQVFMVEHSARWVSVQTGGRTAFHLTLIDREGAERSFDPHELVYNDFQKRLPPEVVRMLAAAEAATGVVPVPEP</sequence>
<gene>
    <name evidence="1" type="ORF">GCM10011591_27450</name>
</gene>
<comment type="caution">
    <text evidence="1">The sequence shown here is derived from an EMBL/GenBank/DDBJ whole genome shotgun (WGS) entry which is preliminary data.</text>
</comment>
<name>A0A917QJW2_9NOCA</name>